<evidence type="ECO:0000313" key="3">
    <source>
        <dbReference type="Proteomes" id="UP000821853"/>
    </source>
</evidence>
<protein>
    <submittedName>
        <fullName evidence="2">Uncharacterized protein</fullName>
    </submittedName>
</protein>
<keyword evidence="3" id="KW-1185">Reference proteome</keyword>
<dbReference type="Gene3D" id="3.60.10.10">
    <property type="entry name" value="Endonuclease/exonuclease/phosphatase"/>
    <property type="match status" value="1"/>
</dbReference>
<gene>
    <name evidence="2" type="ORF">HPB48_016420</name>
</gene>
<dbReference type="Proteomes" id="UP000821853">
    <property type="component" value="Chromosome 1"/>
</dbReference>
<name>A0A9J6F9Q8_HAELO</name>
<dbReference type="InterPro" id="IPR036691">
    <property type="entry name" value="Endo/exonu/phosph_ase_sf"/>
</dbReference>
<comment type="caution">
    <text evidence="2">The sequence shown here is derived from an EMBL/GenBank/DDBJ whole genome shotgun (WGS) entry which is preliminary data.</text>
</comment>
<dbReference type="AlphaFoldDB" id="A0A9J6F9Q8"/>
<proteinExistence type="predicted"/>
<accession>A0A9J6F9Q8</accession>
<dbReference type="EMBL" id="JABSTR010000001">
    <property type="protein sequence ID" value="KAH9359519.1"/>
    <property type="molecule type" value="Genomic_DNA"/>
</dbReference>
<dbReference type="VEuPathDB" id="VectorBase:HLOH_062006"/>
<feature type="region of interest" description="Disordered" evidence="1">
    <location>
        <begin position="84"/>
        <end position="106"/>
    </location>
</feature>
<reference evidence="2 3" key="1">
    <citation type="journal article" date="2020" name="Cell">
        <title>Large-Scale Comparative Analyses of Tick Genomes Elucidate Their Genetic Diversity and Vector Capacities.</title>
        <authorList>
            <consortium name="Tick Genome and Microbiome Consortium (TIGMIC)"/>
            <person name="Jia N."/>
            <person name="Wang J."/>
            <person name="Shi W."/>
            <person name="Du L."/>
            <person name="Sun Y."/>
            <person name="Zhan W."/>
            <person name="Jiang J.F."/>
            <person name="Wang Q."/>
            <person name="Zhang B."/>
            <person name="Ji P."/>
            <person name="Bell-Sakyi L."/>
            <person name="Cui X.M."/>
            <person name="Yuan T.T."/>
            <person name="Jiang B.G."/>
            <person name="Yang W.F."/>
            <person name="Lam T.T."/>
            <person name="Chang Q.C."/>
            <person name="Ding S.J."/>
            <person name="Wang X.J."/>
            <person name="Zhu J.G."/>
            <person name="Ruan X.D."/>
            <person name="Zhao L."/>
            <person name="Wei J.T."/>
            <person name="Ye R.Z."/>
            <person name="Que T.C."/>
            <person name="Du C.H."/>
            <person name="Zhou Y.H."/>
            <person name="Cheng J.X."/>
            <person name="Dai P.F."/>
            <person name="Guo W.B."/>
            <person name="Han X.H."/>
            <person name="Huang E.J."/>
            <person name="Li L.F."/>
            <person name="Wei W."/>
            <person name="Gao Y.C."/>
            <person name="Liu J.Z."/>
            <person name="Shao H.Z."/>
            <person name="Wang X."/>
            <person name="Wang C.C."/>
            <person name="Yang T.C."/>
            <person name="Huo Q.B."/>
            <person name="Li W."/>
            <person name="Chen H.Y."/>
            <person name="Chen S.E."/>
            <person name="Zhou L.G."/>
            <person name="Ni X.B."/>
            <person name="Tian J.H."/>
            <person name="Sheng Y."/>
            <person name="Liu T."/>
            <person name="Pan Y.S."/>
            <person name="Xia L.Y."/>
            <person name="Li J."/>
            <person name="Zhao F."/>
            <person name="Cao W.C."/>
        </authorList>
    </citation>
    <scope>NUCLEOTIDE SEQUENCE [LARGE SCALE GENOMIC DNA]</scope>
    <source>
        <strain evidence="2">HaeL-2018</strain>
    </source>
</reference>
<sequence>MLDFNILDTHVLLHGATVQYTWEQGRTRSRLDRVYISSAQDDTVTVREMAKAAALFPQISDHSPVGIKYLIKQTEAKIPQYPRRELWGDTKHPPTYRTVGFHSTHR</sequence>
<organism evidence="2 3">
    <name type="scientific">Haemaphysalis longicornis</name>
    <name type="common">Bush tick</name>
    <dbReference type="NCBI Taxonomy" id="44386"/>
    <lineage>
        <taxon>Eukaryota</taxon>
        <taxon>Metazoa</taxon>
        <taxon>Ecdysozoa</taxon>
        <taxon>Arthropoda</taxon>
        <taxon>Chelicerata</taxon>
        <taxon>Arachnida</taxon>
        <taxon>Acari</taxon>
        <taxon>Parasitiformes</taxon>
        <taxon>Ixodida</taxon>
        <taxon>Ixodoidea</taxon>
        <taxon>Ixodidae</taxon>
        <taxon>Haemaphysalinae</taxon>
        <taxon>Haemaphysalis</taxon>
    </lineage>
</organism>
<evidence type="ECO:0000313" key="2">
    <source>
        <dbReference type="EMBL" id="KAH9359519.1"/>
    </source>
</evidence>
<dbReference type="SUPFAM" id="SSF56219">
    <property type="entry name" value="DNase I-like"/>
    <property type="match status" value="1"/>
</dbReference>
<evidence type="ECO:0000256" key="1">
    <source>
        <dbReference type="SAM" id="MobiDB-lite"/>
    </source>
</evidence>